<dbReference type="Gene3D" id="1.10.10.2840">
    <property type="entry name" value="PucR C-terminal helix-turn-helix domain"/>
    <property type="match status" value="1"/>
</dbReference>
<evidence type="ECO:0000313" key="3">
    <source>
        <dbReference type="Proteomes" id="UP001523369"/>
    </source>
</evidence>
<evidence type="ECO:0000259" key="1">
    <source>
        <dbReference type="Pfam" id="PF13556"/>
    </source>
</evidence>
<dbReference type="PANTHER" id="PTHR33744:SF1">
    <property type="entry name" value="DNA-BINDING TRANSCRIPTIONAL ACTIVATOR ADER"/>
    <property type="match status" value="1"/>
</dbReference>
<dbReference type="PANTHER" id="PTHR33744">
    <property type="entry name" value="CARBOHYDRATE DIACID REGULATOR"/>
    <property type="match status" value="1"/>
</dbReference>
<sequence>MNALRNGQVIVGNVDPVDEALARVRRAAADLDRGLAGLAATGLAERADELAGRLAVLDRTGSMVDSLLALSTAPEPPLPAAVAEALATGLGGVAALLDPGGRLLATYPAGPVAAEPGLVQRAAADPGRVVLEAGASFRYAVSVATVARSEGTVLLVRRTPLTGDEVAGLRRAAHVLAALRIRQNALLQAYEEMRTDLLTELLSARRPLSRPVRVLAEARRFALDRPCVVVAVDGDAALGRVVADAAALLGGVGGRHDEVPVAVLPGADPQAVVEALSARMRRVTGATPRLCGSDPAHPAEGALAEAFEASRHGLALLRAAGSAHRSATTRDLALYRPLFDPERSGDVRDLLDTALRPLLDYEREHRVDLVGTVHVFLATGGNASQSARRLFIHPNTMTKRLERVTQLLGDGWPDGVNGLRLRLALHLRSLSA</sequence>
<feature type="domain" description="PucR C-terminal helix-turn-helix" evidence="1">
    <location>
        <begin position="369"/>
        <end position="426"/>
    </location>
</feature>
<name>A0ABT1DVK9_9ACTN</name>
<organism evidence="2 3">
    <name type="scientific">Paractinoplanes aksuensis</name>
    <dbReference type="NCBI Taxonomy" id="2939490"/>
    <lineage>
        <taxon>Bacteria</taxon>
        <taxon>Bacillati</taxon>
        <taxon>Actinomycetota</taxon>
        <taxon>Actinomycetes</taxon>
        <taxon>Micromonosporales</taxon>
        <taxon>Micromonosporaceae</taxon>
        <taxon>Paractinoplanes</taxon>
    </lineage>
</organism>
<reference evidence="2 3" key="1">
    <citation type="submission" date="2022-06" db="EMBL/GenBank/DDBJ databases">
        <title>New Species of the Genus Actinoplanes, ActinopZanes ferrugineus.</title>
        <authorList>
            <person name="Ding P."/>
        </authorList>
    </citation>
    <scope>NUCLEOTIDE SEQUENCE [LARGE SCALE GENOMIC DNA]</scope>
    <source>
        <strain evidence="2 3">TRM88003</strain>
    </source>
</reference>
<gene>
    <name evidence="2" type="ORF">M1L60_30075</name>
</gene>
<dbReference type="RefSeq" id="WP_253240922.1">
    <property type="nucleotide sequence ID" value="NZ_JAMYJR010000033.1"/>
</dbReference>
<dbReference type="InterPro" id="IPR051448">
    <property type="entry name" value="CdaR-like_regulators"/>
</dbReference>
<dbReference type="InterPro" id="IPR042070">
    <property type="entry name" value="PucR_C-HTH_sf"/>
</dbReference>
<protein>
    <submittedName>
        <fullName evidence="2">Helix-turn-helix domain-containing protein</fullName>
    </submittedName>
</protein>
<dbReference type="Pfam" id="PF13556">
    <property type="entry name" value="HTH_30"/>
    <property type="match status" value="1"/>
</dbReference>
<dbReference type="Proteomes" id="UP001523369">
    <property type="component" value="Unassembled WGS sequence"/>
</dbReference>
<accession>A0ABT1DVK9</accession>
<dbReference type="EMBL" id="JAMYJR010000033">
    <property type="protein sequence ID" value="MCO8274852.1"/>
    <property type="molecule type" value="Genomic_DNA"/>
</dbReference>
<keyword evidence="3" id="KW-1185">Reference proteome</keyword>
<dbReference type="InterPro" id="IPR025736">
    <property type="entry name" value="PucR_C-HTH_dom"/>
</dbReference>
<proteinExistence type="predicted"/>
<comment type="caution">
    <text evidence="2">The sequence shown here is derived from an EMBL/GenBank/DDBJ whole genome shotgun (WGS) entry which is preliminary data.</text>
</comment>
<evidence type="ECO:0000313" key="2">
    <source>
        <dbReference type="EMBL" id="MCO8274852.1"/>
    </source>
</evidence>